<dbReference type="CDD" id="cd11655">
    <property type="entry name" value="rap1_myb-like"/>
    <property type="match status" value="1"/>
</dbReference>
<feature type="region of interest" description="Disordered" evidence="11">
    <location>
        <begin position="124"/>
        <end position="183"/>
    </location>
</feature>
<evidence type="ECO:0000256" key="6">
    <source>
        <dbReference type="ARBA" id="ARBA00023159"/>
    </source>
</evidence>
<dbReference type="InterPro" id="IPR015010">
    <property type="entry name" value="TERF2IP_Myb"/>
</dbReference>
<dbReference type="FunFam" id="1.10.10.60:FF:000246">
    <property type="entry name" value="Telomeric repeat-binding factor 2-interacting protein 1"/>
    <property type="match status" value="1"/>
</dbReference>
<dbReference type="SUPFAM" id="SSF46689">
    <property type="entry name" value="Homeodomain-like"/>
    <property type="match status" value="1"/>
</dbReference>
<evidence type="ECO:0000256" key="7">
    <source>
        <dbReference type="ARBA" id="ARBA00023163"/>
    </source>
</evidence>
<dbReference type="AlphaFoldDB" id="T1F327"/>
<evidence type="ECO:0000256" key="9">
    <source>
        <dbReference type="ARBA" id="ARBA00032471"/>
    </source>
</evidence>
<comment type="subcellular location">
    <subcellularLocation>
        <location evidence="10">Nucleus</location>
    </subcellularLocation>
    <subcellularLocation>
        <location evidence="10">Chromosome</location>
        <location evidence="10">Telomere</location>
    </subcellularLocation>
</comment>
<comment type="similarity">
    <text evidence="1 10">Belongs to the RAP1 family.</text>
</comment>
<dbReference type="GO" id="GO:0010833">
    <property type="term" value="P:telomere maintenance via telomere lengthening"/>
    <property type="evidence" value="ECO:0007669"/>
    <property type="project" value="UniProtKB-UniRule"/>
</dbReference>
<dbReference type="CTD" id="20203226"/>
<evidence type="ECO:0000256" key="5">
    <source>
        <dbReference type="ARBA" id="ARBA00023015"/>
    </source>
</evidence>
<dbReference type="InterPro" id="IPR009057">
    <property type="entry name" value="Homeodomain-like_sf"/>
</dbReference>
<gene>
    <name evidence="14" type="primary">20203226</name>
    <name evidence="13" type="ORF">HELRODRAFT_170441</name>
</gene>
<sequence>MASSHFTSSWIQLRKTFIFVKNLYKNFPLSRNKFSSSEDVAILNYVLKDNKYVNAGGNIIWQKAEELKITDHPWQSMKDRFRRYILNNLNSYHTVERELRILLAKHFSISVKIEKPPKPLYFLPGNSGKSCSTKQSIEASSDAEKKSDSRRQSSKNNETTCHIKYIDYDGNPPCSSKSMNRID</sequence>
<keyword evidence="4 10" id="KW-0779">Telomere</keyword>
<keyword evidence="15" id="KW-1185">Reference proteome</keyword>
<comment type="subunit">
    <text evidence="10">Homodimer.</text>
</comment>
<dbReference type="RefSeq" id="XP_009014517.1">
    <property type="nucleotide sequence ID" value="XM_009016269.1"/>
</dbReference>
<organism evidence="14 15">
    <name type="scientific">Helobdella robusta</name>
    <name type="common">Californian leech</name>
    <dbReference type="NCBI Taxonomy" id="6412"/>
    <lineage>
        <taxon>Eukaryota</taxon>
        <taxon>Metazoa</taxon>
        <taxon>Spiralia</taxon>
        <taxon>Lophotrochozoa</taxon>
        <taxon>Annelida</taxon>
        <taxon>Clitellata</taxon>
        <taxon>Hirudinea</taxon>
        <taxon>Rhynchobdellida</taxon>
        <taxon>Glossiphoniidae</taxon>
        <taxon>Helobdella</taxon>
    </lineage>
</organism>
<proteinExistence type="inferred from homology"/>
<dbReference type="Pfam" id="PF08914">
    <property type="entry name" value="Myb_Rap1"/>
    <property type="match status" value="1"/>
</dbReference>
<dbReference type="EMBL" id="KB096222">
    <property type="protein sequence ID" value="ESO07139.1"/>
    <property type="molecule type" value="Genomic_DNA"/>
</dbReference>
<name>T1F327_HELRO</name>
<feature type="compositionally biased region" description="Basic and acidic residues" evidence="11">
    <location>
        <begin position="142"/>
        <end position="151"/>
    </location>
</feature>
<reference evidence="14" key="3">
    <citation type="submission" date="2015-06" db="UniProtKB">
        <authorList>
            <consortium name="EnsemblMetazoa"/>
        </authorList>
    </citation>
    <scope>IDENTIFICATION</scope>
</reference>
<dbReference type="InterPro" id="IPR039595">
    <property type="entry name" value="TE2IP/Rap1"/>
</dbReference>
<dbReference type="EnsemblMetazoa" id="HelroT170441">
    <property type="protein sequence ID" value="HelroP170441"/>
    <property type="gene ID" value="HelroG170441"/>
</dbReference>
<dbReference type="GO" id="GO:0006355">
    <property type="term" value="P:regulation of DNA-templated transcription"/>
    <property type="evidence" value="ECO:0007669"/>
    <property type="project" value="UniProtKB-UniRule"/>
</dbReference>
<keyword evidence="8 10" id="KW-0539">Nucleus</keyword>
<evidence type="ECO:0000313" key="13">
    <source>
        <dbReference type="EMBL" id="ESO07139.1"/>
    </source>
</evidence>
<dbReference type="GO" id="GO:0000781">
    <property type="term" value="C:chromosome, telomeric region"/>
    <property type="evidence" value="ECO:0007669"/>
    <property type="project" value="UniProtKB-SubCell"/>
</dbReference>
<keyword evidence="5 10" id="KW-0805">Transcription regulation</keyword>
<dbReference type="PANTHER" id="PTHR16466:SF6">
    <property type="entry name" value="TELOMERIC REPEAT-BINDING FACTOR 2-INTERACTING PROTEIN 1"/>
    <property type="match status" value="1"/>
</dbReference>
<evidence type="ECO:0000256" key="4">
    <source>
        <dbReference type="ARBA" id="ARBA00022895"/>
    </source>
</evidence>
<evidence type="ECO:0000256" key="10">
    <source>
        <dbReference type="RuleBase" id="RU367107"/>
    </source>
</evidence>
<keyword evidence="6 10" id="KW-0010">Activator</keyword>
<dbReference type="Proteomes" id="UP000015101">
    <property type="component" value="Unassembled WGS sequence"/>
</dbReference>
<dbReference type="PANTHER" id="PTHR16466">
    <property type="entry name" value="TELOMERE REPEAT-BINDING FACTOR 2-INTERACTING PROTEIN 1"/>
    <property type="match status" value="1"/>
</dbReference>
<accession>T1F327</accession>
<feature type="compositionally biased region" description="Polar residues" evidence="11">
    <location>
        <begin position="127"/>
        <end position="139"/>
    </location>
</feature>
<feature type="domain" description="TERF2-interacting telomeric protein 1 Myb" evidence="12">
    <location>
        <begin position="34"/>
        <end position="86"/>
    </location>
</feature>
<keyword evidence="3 10" id="KW-0158">Chromosome</keyword>
<dbReference type="Gene3D" id="1.10.10.60">
    <property type="entry name" value="Homeodomain-like"/>
    <property type="match status" value="1"/>
</dbReference>
<evidence type="ECO:0000313" key="14">
    <source>
        <dbReference type="EnsemblMetazoa" id="HelroP170441"/>
    </source>
</evidence>
<comment type="function">
    <text evidence="10">Acts both as a regulator of telomere function and as a transcription regulator. Involved in the regulation of telomere length and protection as a component of the shelterin complex (telosome). Does not bind DNA directly: recruited to telomeric double-stranded 5'-TTAGGG-3' repeats via its interaction with terf2. Independently of its function in telomeres, also acts as a transcription regulator: recruited to extratelomeric 5'-TTAGGG-3' sites via its association with terf2 or other factors, and regulates gene expression.</text>
</comment>
<dbReference type="HOGENOM" id="CLU_1476702_0_0_1"/>
<keyword evidence="7 10" id="KW-0804">Transcription</keyword>
<protein>
    <recommendedName>
        <fullName evidence="2 10">Telomeric repeat-binding factor 2-interacting protein 1</fullName>
        <shortName evidence="10">TERF2-interacting telomeric protein 1</shortName>
    </recommendedName>
    <alternativeName>
        <fullName evidence="9 10">Repressor/activator protein 1 homolog</fullName>
    </alternativeName>
</protein>
<dbReference type="KEGG" id="hro:HELRODRAFT_170441"/>
<dbReference type="eggNOG" id="ENOG502T7UN">
    <property type="taxonomic scope" value="Eukaryota"/>
</dbReference>
<dbReference type="InParanoid" id="T1F327"/>
<dbReference type="EMBL" id="AMQM01003553">
    <property type="status" value="NOT_ANNOTATED_CDS"/>
    <property type="molecule type" value="Genomic_DNA"/>
</dbReference>
<dbReference type="GeneID" id="20203226"/>
<reference evidence="13 15" key="2">
    <citation type="journal article" date="2013" name="Nature">
        <title>Insights into bilaterian evolution from three spiralian genomes.</title>
        <authorList>
            <person name="Simakov O."/>
            <person name="Marletaz F."/>
            <person name="Cho S.J."/>
            <person name="Edsinger-Gonzales E."/>
            <person name="Havlak P."/>
            <person name="Hellsten U."/>
            <person name="Kuo D.H."/>
            <person name="Larsson T."/>
            <person name="Lv J."/>
            <person name="Arendt D."/>
            <person name="Savage R."/>
            <person name="Osoegawa K."/>
            <person name="de Jong P."/>
            <person name="Grimwood J."/>
            <person name="Chapman J.A."/>
            <person name="Shapiro H."/>
            <person name="Aerts A."/>
            <person name="Otillar R.P."/>
            <person name="Terry A.Y."/>
            <person name="Boore J.L."/>
            <person name="Grigoriev I.V."/>
            <person name="Lindberg D.R."/>
            <person name="Seaver E.C."/>
            <person name="Weisblat D.A."/>
            <person name="Putnam N.H."/>
            <person name="Rokhsar D.S."/>
        </authorList>
    </citation>
    <scope>NUCLEOTIDE SEQUENCE</scope>
</reference>
<evidence type="ECO:0000256" key="11">
    <source>
        <dbReference type="SAM" id="MobiDB-lite"/>
    </source>
</evidence>
<evidence type="ECO:0000259" key="12">
    <source>
        <dbReference type="Pfam" id="PF08914"/>
    </source>
</evidence>
<evidence type="ECO:0000256" key="8">
    <source>
        <dbReference type="ARBA" id="ARBA00023242"/>
    </source>
</evidence>
<dbReference type="OrthoDB" id="435460at2759"/>
<evidence type="ECO:0000256" key="3">
    <source>
        <dbReference type="ARBA" id="ARBA00022454"/>
    </source>
</evidence>
<evidence type="ECO:0000256" key="1">
    <source>
        <dbReference type="ARBA" id="ARBA00010467"/>
    </source>
</evidence>
<evidence type="ECO:0000313" key="15">
    <source>
        <dbReference type="Proteomes" id="UP000015101"/>
    </source>
</evidence>
<evidence type="ECO:0000256" key="2">
    <source>
        <dbReference type="ARBA" id="ARBA00017805"/>
    </source>
</evidence>
<reference evidence="15" key="1">
    <citation type="submission" date="2012-12" db="EMBL/GenBank/DDBJ databases">
        <authorList>
            <person name="Hellsten U."/>
            <person name="Grimwood J."/>
            <person name="Chapman J.A."/>
            <person name="Shapiro H."/>
            <person name="Aerts A."/>
            <person name="Otillar R.P."/>
            <person name="Terry A.Y."/>
            <person name="Boore J.L."/>
            <person name="Simakov O."/>
            <person name="Marletaz F."/>
            <person name="Cho S.-J."/>
            <person name="Edsinger-Gonzales E."/>
            <person name="Havlak P."/>
            <person name="Kuo D.-H."/>
            <person name="Larsson T."/>
            <person name="Lv J."/>
            <person name="Arendt D."/>
            <person name="Savage R."/>
            <person name="Osoegawa K."/>
            <person name="de Jong P."/>
            <person name="Lindberg D.R."/>
            <person name="Seaver E.C."/>
            <person name="Weisblat D.A."/>
            <person name="Putnam N.H."/>
            <person name="Grigoriev I.V."/>
            <person name="Rokhsar D.S."/>
        </authorList>
    </citation>
    <scope>NUCLEOTIDE SEQUENCE</scope>
</reference>
<feature type="compositionally biased region" description="Polar residues" evidence="11">
    <location>
        <begin position="173"/>
        <end position="183"/>
    </location>
</feature>
<dbReference type="GO" id="GO:0005654">
    <property type="term" value="C:nucleoplasm"/>
    <property type="evidence" value="ECO:0007669"/>
    <property type="project" value="UniProtKB-ARBA"/>
</dbReference>